<keyword evidence="8" id="KW-0539">Nucleus</keyword>
<evidence type="ECO:0000256" key="4">
    <source>
        <dbReference type="ARBA" id="ARBA00022763"/>
    </source>
</evidence>
<comment type="caution">
    <text evidence="12">The sequence shown here is derived from an EMBL/GenBank/DDBJ whole genome shotgun (WGS) entry which is preliminary data.</text>
</comment>
<dbReference type="Pfam" id="PF05190">
    <property type="entry name" value="MutS_IV"/>
    <property type="match status" value="1"/>
</dbReference>
<reference evidence="12 13" key="1">
    <citation type="submission" date="2024-02" db="EMBL/GenBank/DDBJ databases">
        <title>Discinaceae phylogenomics.</title>
        <authorList>
            <person name="Dirks A.C."/>
            <person name="James T.Y."/>
        </authorList>
    </citation>
    <scope>NUCLEOTIDE SEQUENCE [LARGE SCALE GENOMIC DNA]</scope>
    <source>
        <strain evidence="12 13">ACD0624</strain>
    </source>
</reference>
<keyword evidence="3 9" id="KW-0547">Nucleotide-binding</keyword>
<evidence type="ECO:0000256" key="7">
    <source>
        <dbReference type="ARBA" id="ARBA00023204"/>
    </source>
</evidence>
<keyword evidence="5" id="KW-0067">ATP-binding</keyword>
<dbReference type="InterPro" id="IPR007695">
    <property type="entry name" value="DNA_mismatch_repair_MutS-lik_N"/>
</dbReference>
<dbReference type="PIRSF" id="PIRSF005813">
    <property type="entry name" value="MSH2"/>
    <property type="match status" value="1"/>
</dbReference>
<dbReference type="SMART" id="SM00533">
    <property type="entry name" value="MUTSd"/>
    <property type="match status" value="1"/>
</dbReference>
<dbReference type="InterPro" id="IPR045076">
    <property type="entry name" value="MutS"/>
</dbReference>
<name>A0ABR3GFF4_9PEZI</name>
<organism evidence="12 13">
    <name type="scientific">Discina gigas</name>
    <dbReference type="NCBI Taxonomy" id="1032678"/>
    <lineage>
        <taxon>Eukaryota</taxon>
        <taxon>Fungi</taxon>
        <taxon>Dikarya</taxon>
        <taxon>Ascomycota</taxon>
        <taxon>Pezizomycotina</taxon>
        <taxon>Pezizomycetes</taxon>
        <taxon>Pezizales</taxon>
        <taxon>Discinaceae</taxon>
        <taxon>Discina</taxon>
    </lineage>
</organism>
<comment type="similarity">
    <text evidence="2 9">Belongs to the DNA mismatch repair MutS family.</text>
</comment>
<dbReference type="PROSITE" id="PS00486">
    <property type="entry name" value="DNA_MISMATCH_REPAIR_2"/>
    <property type="match status" value="1"/>
</dbReference>
<dbReference type="InterPro" id="IPR032642">
    <property type="entry name" value="Msh2_ATP-bd"/>
</dbReference>
<feature type="domain" description="DNA mismatch repair proteins mutS family" evidence="11">
    <location>
        <begin position="726"/>
        <end position="742"/>
    </location>
</feature>
<dbReference type="SUPFAM" id="SSF48334">
    <property type="entry name" value="DNA repair protein MutS, domain III"/>
    <property type="match status" value="1"/>
</dbReference>
<feature type="coiled-coil region" evidence="10">
    <location>
        <begin position="461"/>
        <end position="492"/>
    </location>
</feature>
<dbReference type="InterPro" id="IPR011184">
    <property type="entry name" value="DNA_mismatch_repair_Msh2"/>
</dbReference>
<dbReference type="Pfam" id="PF05188">
    <property type="entry name" value="MutS_II"/>
    <property type="match status" value="1"/>
</dbReference>
<evidence type="ECO:0000256" key="5">
    <source>
        <dbReference type="ARBA" id="ARBA00022840"/>
    </source>
</evidence>
<evidence type="ECO:0000313" key="13">
    <source>
        <dbReference type="Proteomes" id="UP001447188"/>
    </source>
</evidence>
<evidence type="ECO:0000256" key="6">
    <source>
        <dbReference type="ARBA" id="ARBA00023125"/>
    </source>
</evidence>
<dbReference type="EMBL" id="JBBBZM010000090">
    <property type="protein sequence ID" value="KAL0634593.1"/>
    <property type="molecule type" value="Genomic_DNA"/>
</dbReference>
<dbReference type="InterPro" id="IPR007860">
    <property type="entry name" value="DNA_mmatch_repair_MutS_con_dom"/>
</dbReference>
<evidence type="ECO:0000259" key="11">
    <source>
        <dbReference type="PROSITE" id="PS00486"/>
    </source>
</evidence>
<dbReference type="Pfam" id="PF05192">
    <property type="entry name" value="MutS_III"/>
    <property type="match status" value="1"/>
</dbReference>
<dbReference type="Gene3D" id="3.30.420.110">
    <property type="entry name" value="MutS, connector domain"/>
    <property type="match status" value="1"/>
</dbReference>
<evidence type="ECO:0000313" key="12">
    <source>
        <dbReference type="EMBL" id="KAL0634593.1"/>
    </source>
</evidence>
<dbReference type="InterPro" id="IPR036187">
    <property type="entry name" value="DNA_mismatch_repair_MutS_sf"/>
</dbReference>
<dbReference type="SMART" id="SM00534">
    <property type="entry name" value="MUTSac"/>
    <property type="match status" value="1"/>
</dbReference>
<comment type="subcellular location">
    <subcellularLocation>
        <location evidence="1">Nucleus</location>
    </subcellularLocation>
</comment>
<dbReference type="Proteomes" id="UP001447188">
    <property type="component" value="Unassembled WGS sequence"/>
</dbReference>
<evidence type="ECO:0000256" key="8">
    <source>
        <dbReference type="ARBA" id="ARBA00023242"/>
    </source>
</evidence>
<proteinExistence type="inferred from homology"/>
<keyword evidence="4 9" id="KW-0227">DNA damage</keyword>
<dbReference type="PANTHER" id="PTHR11361">
    <property type="entry name" value="DNA MISMATCH REPAIR PROTEIN MUTS FAMILY MEMBER"/>
    <property type="match status" value="1"/>
</dbReference>
<gene>
    <name evidence="12" type="primary">msh2</name>
    <name evidence="12" type="ORF">Q9L58_006480</name>
</gene>
<keyword evidence="7 9" id="KW-0234">DNA repair</keyword>
<dbReference type="PANTHER" id="PTHR11361:SF35">
    <property type="entry name" value="DNA MISMATCH REPAIR PROTEIN MSH2"/>
    <property type="match status" value="1"/>
</dbReference>
<dbReference type="InterPro" id="IPR000432">
    <property type="entry name" value="DNA_mismatch_repair_MutS_C"/>
</dbReference>
<dbReference type="Pfam" id="PF01624">
    <property type="entry name" value="MutS_I"/>
    <property type="match status" value="1"/>
</dbReference>
<keyword evidence="13" id="KW-1185">Reference proteome</keyword>
<evidence type="ECO:0000256" key="3">
    <source>
        <dbReference type="ARBA" id="ARBA00022741"/>
    </source>
</evidence>
<evidence type="ECO:0000256" key="9">
    <source>
        <dbReference type="RuleBase" id="RU003756"/>
    </source>
</evidence>
<evidence type="ECO:0000256" key="1">
    <source>
        <dbReference type="ARBA" id="ARBA00004123"/>
    </source>
</evidence>
<dbReference type="Gene3D" id="3.40.1170.10">
    <property type="entry name" value="DNA repair protein MutS, domain I"/>
    <property type="match status" value="1"/>
</dbReference>
<dbReference type="SUPFAM" id="SSF52540">
    <property type="entry name" value="P-loop containing nucleoside triphosphate hydrolases"/>
    <property type="match status" value="1"/>
</dbReference>
<keyword evidence="10" id="KW-0175">Coiled coil</keyword>
<dbReference type="InterPro" id="IPR036678">
    <property type="entry name" value="MutS_con_dom_sf"/>
</dbReference>
<comment type="function">
    <text evidence="9">Component of the post-replicative DNA mismatch repair system (MMR).</text>
</comment>
<evidence type="ECO:0000256" key="10">
    <source>
        <dbReference type="SAM" id="Coils"/>
    </source>
</evidence>
<dbReference type="Gene3D" id="3.40.50.300">
    <property type="entry name" value="P-loop containing nucleotide triphosphate hydrolases"/>
    <property type="match status" value="1"/>
</dbReference>
<protein>
    <submittedName>
        <fullName evidence="12">MSH2 protein</fullName>
    </submittedName>
</protein>
<dbReference type="InterPro" id="IPR027417">
    <property type="entry name" value="P-loop_NTPase"/>
</dbReference>
<accession>A0ABR3GFF4</accession>
<dbReference type="Gene3D" id="1.10.1420.10">
    <property type="match status" value="2"/>
</dbReference>
<evidence type="ECO:0000256" key="2">
    <source>
        <dbReference type="ARBA" id="ARBA00006271"/>
    </source>
</evidence>
<keyword evidence="6 9" id="KW-0238">DNA-binding</keyword>
<sequence>MGSRPELKVDDESGFISFFNKLPETDGIRIFERNDFYTVHGKDAVYVAQTVYKTTSVIRQLGGSRNPLESCTLSITAFRNFLREVLFKEGKRVEIWSAKGRNKWEISKQASPGNLQDVEEDFAGQIESSPIILSIKISAKGEVRNVGVCFADASVRELGVSEFSDNDLYCNFESLLIQLGVKECIIQADEKNKDYELGKLRALLDRCGIVMTFKKAADFSVKDIDQDLSRLLTSEVAAGILPQSESKLAMGAASALIKYLGLMTDDHNFGQYRLYQHDLAQYMKLDASALRALNLMPGPRDGSKNMSLYGLLNKCKTSIGTRLLAQWLKQPLMSLEEIEKRQILVEAFVEDTELRQTMQEEHLKSIPDLYRLSKRFQRGLANLEDVVRAYQVVIRIPGFIGTLEGVMDEKYRDPLDEQYTTKLRDIAGNLEKLQELVETTVDLDALDNHEFIIKPEFNDDLQTIKKRIDTIRNNMDKEHERASSDLRQERDKKLFLENHKVHGWCFRLTRTEAGSIRNKKEYKEISTQKNGVYFTTTTLQDLNREVDQSTQTYNKTQSGLVQEVVNVASSYCPVLEELAALVAHMDVIVSFAHVSVHAPSPYVRPKMHPRGEGNTILKEARHPCMEMQDDIQFITNDVNLCRDSSEFLIITGPNMGGKSTYIRQIGVIALMAQAGCFVPCSEAELTIFDCILARVGASDSQLKGVSTFMAEMLETATILKSATSESLIIIDELGRGTSTYDGFGLAWAISEHIVKEIRCFSMFATHFHELTALVDDYPSVKNLHVVAHVGDTGNEKSEVTLLYKVDDGVCDQSFGIHVAELVRFPQKVINMAKRKADELEDFTGKLEQRHTQCTREQIAEGSVLLKKLLVEWKDKVEAGCMSPEEMRGELMKLVEGPYKGAFENDPFFQAVKTL</sequence>
<dbReference type="Pfam" id="PF00488">
    <property type="entry name" value="MutS_V"/>
    <property type="match status" value="1"/>
</dbReference>
<dbReference type="NCBIfam" id="NF003810">
    <property type="entry name" value="PRK05399.1"/>
    <property type="match status" value="1"/>
</dbReference>
<dbReference type="InterPro" id="IPR007696">
    <property type="entry name" value="DNA_mismatch_repair_MutS_core"/>
</dbReference>
<dbReference type="InterPro" id="IPR007861">
    <property type="entry name" value="DNA_mismatch_repair_MutS_clamp"/>
</dbReference>
<dbReference type="InterPro" id="IPR016151">
    <property type="entry name" value="DNA_mismatch_repair_MutS_N"/>
</dbReference>
<dbReference type="CDD" id="cd03285">
    <property type="entry name" value="ABC_MSH2_euk"/>
    <property type="match status" value="1"/>
</dbReference>